<reference evidence="3" key="1">
    <citation type="submission" date="2020-03" db="EMBL/GenBank/DDBJ databases">
        <title>Draft Genome Sequence of Cylindrodendrum hubeiense.</title>
        <authorList>
            <person name="Buettner E."/>
            <person name="Kellner H."/>
        </authorList>
    </citation>
    <scope>NUCLEOTIDE SEQUENCE</scope>
    <source>
        <strain evidence="3">IHI 201604</strain>
    </source>
</reference>
<keyword evidence="4" id="KW-1185">Reference proteome</keyword>
<feature type="compositionally biased region" description="Low complexity" evidence="1">
    <location>
        <begin position="103"/>
        <end position="118"/>
    </location>
</feature>
<organism evidence="3 4">
    <name type="scientific">Cylindrodendrum hubeiense</name>
    <dbReference type="NCBI Taxonomy" id="595255"/>
    <lineage>
        <taxon>Eukaryota</taxon>
        <taxon>Fungi</taxon>
        <taxon>Dikarya</taxon>
        <taxon>Ascomycota</taxon>
        <taxon>Pezizomycotina</taxon>
        <taxon>Sordariomycetes</taxon>
        <taxon>Hypocreomycetidae</taxon>
        <taxon>Hypocreales</taxon>
        <taxon>Nectriaceae</taxon>
        <taxon>Cylindrodendrum</taxon>
    </lineage>
</organism>
<gene>
    <name evidence="3" type="ORF">G7Z17_g7733</name>
</gene>
<feature type="domain" description="F-box" evidence="2">
    <location>
        <begin position="1"/>
        <end position="49"/>
    </location>
</feature>
<accession>A0A9P5H9Y1</accession>
<proteinExistence type="predicted"/>
<name>A0A9P5H9Y1_9HYPO</name>
<dbReference type="AlphaFoldDB" id="A0A9P5H9Y1"/>
<evidence type="ECO:0000313" key="3">
    <source>
        <dbReference type="EMBL" id="KAF7547408.1"/>
    </source>
</evidence>
<dbReference type="OrthoDB" id="5422579at2759"/>
<feature type="region of interest" description="Disordered" evidence="1">
    <location>
        <begin position="101"/>
        <end position="121"/>
    </location>
</feature>
<comment type="caution">
    <text evidence="3">The sequence shown here is derived from an EMBL/GenBank/DDBJ whole genome shotgun (WGS) entry which is preliminary data.</text>
</comment>
<evidence type="ECO:0000313" key="4">
    <source>
        <dbReference type="Proteomes" id="UP000722485"/>
    </source>
</evidence>
<dbReference type="Proteomes" id="UP000722485">
    <property type="component" value="Unassembled WGS sequence"/>
</dbReference>
<evidence type="ECO:0000256" key="1">
    <source>
        <dbReference type="SAM" id="MobiDB-lite"/>
    </source>
</evidence>
<protein>
    <recommendedName>
        <fullName evidence="2">F-box domain-containing protein</fullName>
    </recommendedName>
</protein>
<dbReference type="EMBL" id="JAANBB010000179">
    <property type="protein sequence ID" value="KAF7547408.1"/>
    <property type="molecule type" value="Genomic_DNA"/>
</dbReference>
<dbReference type="InterPro" id="IPR001810">
    <property type="entry name" value="F-box_dom"/>
</dbReference>
<sequence>MSQFSLLPPELLDTVVSQLPNSDIKSLRLTSSFFHSRVRLRLDRVFISANPRNIEVLRAVADHEVLRKGVTEVIWDDASLMKTLEPSHPDLYVDYSDLDPGSEWDSSGSEPDSDSNSDQGSAKKFCPGWFKFARQGNIELNYHGCPDVDHPVHVLRQKQVDNSMRLHDSWSHYQTLLKQQDAVLTSNADSDALVYALLRFPSLRRITITPAAHGFIFMPLYETPMIRDFPYGFNYPIPRGWPAVNGIDDGAHPEANSWHEGQFATEHEKNRWRGFRIITQVLAREEHRISEVVIDVHGLSTGLNCRIFDKPSEEYDNFVTILKRPGFRRLDLSLLVGAQQHYNWVSYRSGYLRQALGSAEELEHISLHSDVDENVATDSALSDNDIFVPLRTIFPIDKWPRLQHFGLSRFMVNQDDLISILSALPPTLRSVELSFLKFEDGGDYNGLICGMRNTLNWRQRAINERPKLSMGIDHYESLPGRAAWVEKNVEAFVYGDGINPFEGNEISSPWSLSQGKWFTRDEFDPVGEQYCDNEFGEDGTG</sequence>
<evidence type="ECO:0000259" key="2">
    <source>
        <dbReference type="PROSITE" id="PS50181"/>
    </source>
</evidence>
<dbReference type="PROSITE" id="PS50181">
    <property type="entry name" value="FBOX"/>
    <property type="match status" value="1"/>
</dbReference>